<evidence type="ECO:0000259" key="3">
    <source>
        <dbReference type="Pfam" id="PF03372"/>
    </source>
</evidence>
<dbReference type="CDD" id="cd10283">
    <property type="entry name" value="MnuA_DNase1-like"/>
    <property type="match status" value="1"/>
</dbReference>
<dbReference type="Gene3D" id="3.60.10.10">
    <property type="entry name" value="Endonuclease/exonuclease/phosphatase"/>
    <property type="match status" value="1"/>
</dbReference>
<organism evidence="4 5">
    <name type="scientific">Lysobacter niastensis</name>
    <dbReference type="NCBI Taxonomy" id="380629"/>
    <lineage>
        <taxon>Bacteria</taxon>
        <taxon>Pseudomonadati</taxon>
        <taxon>Pseudomonadota</taxon>
        <taxon>Gammaproteobacteria</taxon>
        <taxon>Lysobacterales</taxon>
        <taxon>Lysobacteraceae</taxon>
        <taxon>Lysobacter</taxon>
    </lineage>
</organism>
<evidence type="ECO:0000256" key="2">
    <source>
        <dbReference type="SAM" id="SignalP"/>
    </source>
</evidence>
<dbReference type="InterPro" id="IPR047971">
    <property type="entry name" value="ExeM-like"/>
</dbReference>
<dbReference type="InterPro" id="IPR005135">
    <property type="entry name" value="Endo/exonuclease/phosphatase"/>
</dbReference>
<dbReference type="SUPFAM" id="SSF56219">
    <property type="entry name" value="DNase I-like"/>
    <property type="match status" value="1"/>
</dbReference>
<dbReference type="CDD" id="cd04486">
    <property type="entry name" value="YhcR_OBF_like"/>
    <property type="match status" value="1"/>
</dbReference>
<feature type="chain" id="PRO_5046197816" evidence="2">
    <location>
        <begin position="28"/>
        <end position="577"/>
    </location>
</feature>
<dbReference type="PANTHER" id="PTHR42834:SF1">
    <property type="entry name" value="ENDONUCLEASE_EXONUCLEASE_PHOSPHATASE FAMILY PROTEIN (AFU_ORTHOLOGUE AFUA_3G09210)"/>
    <property type="match status" value="1"/>
</dbReference>
<dbReference type="EMBL" id="JAVDVY010000001">
    <property type="protein sequence ID" value="MDR7132970.1"/>
    <property type="molecule type" value="Genomic_DNA"/>
</dbReference>
<feature type="domain" description="Endonuclease/exonuclease/phosphatase" evidence="3">
    <location>
        <begin position="301"/>
        <end position="566"/>
    </location>
</feature>
<gene>
    <name evidence="4" type="ORF">J2X06_000154</name>
</gene>
<evidence type="ECO:0000313" key="4">
    <source>
        <dbReference type="EMBL" id="MDR7132970.1"/>
    </source>
</evidence>
<keyword evidence="2" id="KW-0732">Signal</keyword>
<accession>A0ABU1W6J2</accession>
<dbReference type="PANTHER" id="PTHR42834">
    <property type="entry name" value="ENDONUCLEASE/EXONUCLEASE/PHOSPHATASE FAMILY PROTEIN (AFU_ORTHOLOGUE AFUA_3G09210)"/>
    <property type="match status" value="1"/>
</dbReference>
<dbReference type="Pfam" id="PF03372">
    <property type="entry name" value="Exo_endo_phos"/>
    <property type="match status" value="1"/>
</dbReference>
<protein>
    <submittedName>
        <fullName evidence="4">Extracellular nuclease</fullName>
    </submittedName>
</protein>
<keyword evidence="5" id="KW-1185">Reference proteome</keyword>
<dbReference type="Proteomes" id="UP001251524">
    <property type="component" value="Unassembled WGS sequence"/>
</dbReference>
<dbReference type="PROSITE" id="PS51257">
    <property type="entry name" value="PROKAR_LIPOPROTEIN"/>
    <property type="match status" value="1"/>
</dbReference>
<evidence type="ECO:0000256" key="1">
    <source>
        <dbReference type="SAM" id="MobiDB-lite"/>
    </source>
</evidence>
<comment type="caution">
    <text evidence="4">The sequence shown here is derived from an EMBL/GenBank/DDBJ whole genome shotgun (WGS) entry which is preliminary data.</text>
</comment>
<dbReference type="NCBIfam" id="NF033681">
    <property type="entry name" value="ExeM_NucH_DNase"/>
    <property type="match status" value="1"/>
</dbReference>
<feature type="signal peptide" evidence="2">
    <location>
        <begin position="1"/>
        <end position="27"/>
    </location>
</feature>
<evidence type="ECO:0000313" key="5">
    <source>
        <dbReference type="Proteomes" id="UP001251524"/>
    </source>
</evidence>
<reference evidence="4 5" key="1">
    <citation type="submission" date="2023-07" db="EMBL/GenBank/DDBJ databases">
        <title>Sorghum-associated microbial communities from plants grown in Nebraska, USA.</title>
        <authorList>
            <person name="Schachtman D."/>
        </authorList>
    </citation>
    <scope>NUCLEOTIDE SEQUENCE [LARGE SCALE GENOMIC DNA]</scope>
    <source>
        <strain evidence="4 5">BE198</strain>
    </source>
</reference>
<name>A0ABU1W6J2_9GAMM</name>
<sequence>MPGFQIRVLPVALASCLLLGCTTSASRHDPVTAIGAVQGRDARSPRLGQQVTVEGVVTALRSDSESGAGWYLQDAGDGDESTSDALWVHDPEGLTSVKPGDRVRVTGQVAEQPAGGQTRTALLQPRIQALGTGTSTASAIVATPVDWERYEGMLLLIDMPLLLTDSQDLSRQGRVLASLGERPWQATERAEPGSNEWRALEQDNTRRRLWLDGGSAAPSNFWPTSIGAARAGSLISGAIGVLDQTGSGYGLHLTTTPDLHAAARPQPPQVAGDLRVAALNLENLFNGDGRGGGFPTPRGARTPAELAAQLAKHVATLRGLDADIVALMELENDGYGPDSSLAALLAALNADGSDWRAVDAGQGPGDNPIRVGLIYRASRVRPQGTPATMQGGPFGAHSRVPLAQAFVPVTRGRHGGAALVVVANHFKSKGCSGAEGADRDQGDGAACWNDTRTRSARQLEAWLAADPTHTGSDLTLIVGDLNAYAQETPVRALVQSGWRDAFEVAGIRDPYSYVYDGQLGRLDHALLSPALAARLRGAAEWHSNADEPETSGYRDGGDGPWRSSDHDPLLLGFDLRR</sequence>
<proteinExistence type="predicted"/>
<dbReference type="InterPro" id="IPR036691">
    <property type="entry name" value="Endo/exonu/phosph_ase_sf"/>
</dbReference>
<dbReference type="RefSeq" id="WP_310056993.1">
    <property type="nucleotide sequence ID" value="NZ_JAVDVY010000001.1"/>
</dbReference>
<feature type="region of interest" description="Disordered" evidence="1">
    <location>
        <begin position="541"/>
        <end position="566"/>
    </location>
</feature>